<feature type="region of interest" description="Disordered" evidence="4">
    <location>
        <begin position="355"/>
        <end position="385"/>
    </location>
</feature>
<feature type="compositionally biased region" description="Polar residues" evidence="4">
    <location>
        <begin position="376"/>
        <end position="385"/>
    </location>
</feature>
<feature type="compositionally biased region" description="Polar residues" evidence="4">
    <location>
        <begin position="416"/>
        <end position="434"/>
    </location>
</feature>
<accession>A0AAW1SMU8</accession>
<dbReference type="PANTHER" id="PTHR24346:SF77">
    <property type="entry name" value="SERINE THREONINE PROTEIN KINASE"/>
    <property type="match status" value="1"/>
</dbReference>
<dbReference type="InterPro" id="IPR017441">
    <property type="entry name" value="Protein_kinase_ATP_BS"/>
</dbReference>
<dbReference type="Proteomes" id="UP001485043">
    <property type="component" value="Unassembled WGS sequence"/>
</dbReference>
<dbReference type="SUPFAM" id="SSF51206">
    <property type="entry name" value="cAMP-binding domain-like"/>
    <property type="match status" value="1"/>
</dbReference>
<feature type="domain" description="Protein kinase" evidence="5">
    <location>
        <begin position="137"/>
        <end position="678"/>
    </location>
</feature>
<dbReference type="GO" id="GO:0004674">
    <property type="term" value="F:protein serine/threonine kinase activity"/>
    <property type="evidence" value="ECO:0007669"/>
    <property type="project" value="TreeGrafter"/>
</dbReference>
<dbReference type="PANTHER" id="PTHR24346">
    <property type="entry name" value="MAP/MICROTUBULE AFFINITY-REGULATING KINASE"/>
    <property type="match status" value="1"/>
</dbReference>
<keyword evidence="7" id="KW-1185">Reference proteome</keyword>
<feature type="region of interest" description="Disordered" evidence="4">
    <location>
        <begin position="408"/>
        <end position="456"/>
    </location>
</feature>
<dbReference type="EMBL" id="JALJOV010001339">
    <property type="protein sequence ID" value="KAK9849502.1"/>
    <property type="molecule type" value="Genomic_DNA"/>
</dbReference>
<dbReference type="InterPro" id="IPR014710">
    <property type="entry name" value="RmlC-like_jellyroll"/>
</dbReference>
<evidence type="ECO:0000256" key="3">
    <source>
        <dbReference type="PROSITE-ProRule" id="PRU10141"/>
    </source>
</evidence>
<dbReference type="Gene3D" id="2.60.120.10">
    <property type="entry name" value="Jelly Rolls"/>
    <property type="match status" value="1"/>
</dbReference>
<feature type="region of interest" description="Disordered" evidence="4">
    <location>
        <begin position="257"/>
        <end position="317"/>
    </location>
</feature>
<feature type="compositionally biased region" description="Low complexity" evidence="4">
    <location>
        <begin position="36"/>
        <end position="48"/>
    </location>
</feature>
<dbReference type="Pfam" id="PF00069">
    <property type="entry name" value="Pkinase"/>
    <property type="match status" value="1"/>
</dbReference>
<dbReference type="GO" id="GO:0005737">
    <property type="term" value="C:cytoplasm"/>
    <property type="evidence" value="ECO:0007669"/>
    <property type="project" value="TreeGrafter"/>
</dbReference>
<protein>
    <recommendedName>
        <fullName evidence="5">Protein kinase domain-containing protein</fullName>
    </recommendedName>
</protein>
<dbReference type="CDD" id="cd14008">
    <property type="entry name" value="STKc_LKB1_CaMKK"/>
    <property type="match status" value="1"/>
</dbReference>
<evidence type="ECO:0000313" key="7">
    <source>
        <dbReference type="Proteomes" id="UP001485043"/>
    </source>
</evidence>
<feature type="compositionally biased region" description="Polar residues" evidence="4">
    <location>
        <begin position="282"/>
        <end position="303"/>
    </location>
</feature>
<dbReference type="InterPro" id="IPR000719">
    <property type="entry name" value="Prot_kinase_dom"/>
</dbReference>
<name>A0AAW1SMU8_9CHLO</name>
<dbReference type="InterPro" id="IPR011009">
    <property type="entry name" value="Kinase-like_dom_sf"/>
</dbReference>
<dbReference type="SMART" id="SM00220">
    <property type="entry name" value="S_TKc"/>
    <property type="match status" value="1"/>
</dbReference>
<feature type="binding site" evidence="3">
    <location>
        <position position="166"/>
    </location>
    <ligand>
        <name>ATP</name>
        <dbReference type="ChEBI" id="CHEBI:30616"/>
    </ligand>
</feature>
<dbReference type="Gene3D" id="3.30.200.20">
    <property type="entry name" value="Phosphorylase Kinase, domain 1"/>
    <property type="match status" value="2"/>
</dbReference>
<comment type="caution">
    <text evidence="6">The sequence shown here is derived from an EMBL/GenBank/DDBJ whole genome shotgun (WGS) entry which is preliminary data.</text>
</comment>
<dbReference type="PROSITE" id="PS00107">
    <property type="entry name" value="PROTEIN_KINASE_ATP"/>
    <property type="match status" value="1"/>
</dbReference>
<evidence type="ECO:0000259" key="5">
    <source>
        <dbReference type="PROSITE" id="PS50011"/>
    </source>
</evidence>
<dbReference type="Gene3D" id="1.10.510.10">
    <property type="entry name" value="Transferase(Phosphotransferase) domain 1"/>
    <property type="match status" value="1"/>
</dbReference>
<evidence type="ECO:0000256" key="2">
    <source>
        <dbReference type="ARBA" id="ARBA00022840"/>
    </source>
</evidence>
<organism evidence="6 7">
    <name type="scientific">Apatococcus fuscideae</name>
    <dbReference type="NCBI Taxonomy" id="2026836"/>
    <lineage>
        <taxon>Eukaryota</taxon>
        <taxon>Viridiplantae</taxon>
        <taxon>Chlorophyta</taxon>
        <taxon>core chlorophytes</taxon>
        <taxon>Trebouxiophyceae</taxon>
        <taxon>Chlorellales</taxon>
        <taxon>Chlorellaceae</taxon>
        <taxon>Apatococcus</taxon>
    </lineage>
</organism>
<dbReference type="InterPro" id="IPR018490">
    <property type="entry name" value="cNMP-bd_dom_sf"/>
</dbReference>
<keyword evidence="1 3" id="KW-0547">Nucleotide-binding</keyword>
<keyword evidence="2 3" id="KW-0067">ATP-binding</keyword>
<proteinExistence type="predicted"/>
<sequence>MSKRSNRFQFKDFIESKLSAVLDATTRRKKRRSRDGSVQSSSSDAGSSGRISAVFWRRKEVGTKVESLTRSNSNFHEVFESALSHKSQQPSQFDLSVLQSRSRLNSFSMARTSNELRTTTALEVTNAGGWSIVNKKYLVVKAIGSGEFGKVKMVINLTDMQLYALKTVSKARLQKSIRRLKPSIRRRSAHHSPLPIRAEVKVLRADAEQPLTLTEMSRATSMPTFLPKSQRFRSQARSITQQQQEACDVLGALMGADDPALSGRPKTQANARRSLPNDLPRASQQTADKTGAAVSQQKSSAPSCKSPVEPYPLPTCQKDTEMSSALAESAASVHAADNPCSSVSQSLHGLDSSPAISLEHEDQGPTTAEPPWASEDCNSSAGPSCMSSLDGIPGTICADRRGLNQEFPLQGVRSPDSWTSAGSRFEPSTSNQAAPSELIPQPESKDSSRTPSNAGATSFSELVQEIAVMKKLAHPNIVKLHEVIDDPSTDSLLLVMEYVDGGTLEQAAKGEGAWESMPEKLVQKHVRDICRGLDYLHFNNTLHGDLKPANLLRSSEGRIKIADFGSALIYLESEDTYDGPMNGTPAFRAPETLLKRRKLTSKMDVWALGVCIYCWIFGHLPFVGQTILETFEAIKNDELTFNDSLECSEELRDLLCKMLTKDPQYRLGLNGVMRHAWTTGWNSNPLPTMDSIGNEKVSVDEQDVAEAISDKERADILPSVMPIFKEKHFSPRAILGSESTSGTSIFLIADGLVQIVMDAEAQDSNRSTDSGTFLDEDKTGIMSAKSLSEMVADTPRPNIQDNGRVVIETAGPGDFAGLSCLLQTGRELPEQRHPLIQAVTHSRRATADPSGPFR</sequence>
<evidence type="ECO:0000313" key="6">
    <source>
        <dbReference type="EMBL" id="KAK9849502.1"/>
    </source>
</evidence>
<evidence type="ECO:0000256" key="4">
    <source>
        <dbReference type="SAM" id="MobiDB-lite"/>
    </source>
</evidence>
<reference evidence="6 7" key="1">
    <citation type="journal article" date="2024" name="Nat. Commun.">
        <title>Phylogenomics reveals the evolutionary origins of lichenization in chlorophyte algae.</title>
        <authorList>
            <person name="Puginier C."/>
            <person name="Libourel C."/>
            <person name="Otte J."/>
            <person name="Skaloud P."/>
            <person name="Haon M."/>
            <person name="Grisel S."/>
            <person name="Petersen M."/>
            <person name="Berrin J.G."/>
            <person name="Delaux P.M."/>
            <person name="Dal Grande F."/>
            <person name="Keller J."/>
        </authorList>
    </citation>
    <scope>NUCLEOTIDE SEQUENCE [LARGE SCALE GENOMIC DNA]</scope>
    <source>
        <strain evidence="6 7">SAG 2523</strain>
    </source>
</reference>
<feature type="region of interest" description="Disordered" evidence="4">
    <location>
        <begin position="24"/>
        <end position="48"/>
    </location>
</feature>
<evidence type="ECO:0000256" key="1">
    <source>
        <dbReference type="ARBA" id="ARBA00022741"/>
    </source>
</evidence>
<dbReference type="SUPFAM" id="SSF56112">
    <property type="entry name" value="Protein kinase-like (PK-like)"/>
    <property type="match status" value="1"/>
</dbReference>
<gene>
    <name evidence="6" type="ORF">WJX84_009237</name>
</gene>
<dbReference type="PROSITE" id="PS50011">
    <property type="entry name" value="PROTEIN_KINASE_DOM"/>
    <property type="match status" value="1"/>
</dbReference>
<dbReference type="GO" id="GO:0035556">
    <property type="term" value="P:intracellular signal transduction"/>
    <property type="evidence" value="ECO:0007669"/>
    <property type="project" value="TreeGrafter"/>
</dbReference>
<dbReference type="GO" id="GO:0005524">
    <property type="term" value="F:ATP binding"/>
    <property type="evidence" value="ECO:0007669"/>
    <property type="project" value="UniProtKB-UniRule"/>
</dbReference>
<dbReference type="AlphaFoldDB" id="A0AAW1SMU8"/>